<dbReference type="PANTHER" id="PTHR19232">
    <property type="entry name" value="CENTROCORTIN FAMILY MEMBER"/>
    <property type="match status" value="1"/>
</dbReference>
<dbReference type="RefSeq" id="XP_034252011.1">
    <property type="nucleotide sequence ID" value="XM_034396120.1"/>
</dbReference>
<gene>
    <name evidence="6" type="primary">LOC117651781</name>
</gene>
<protein>
    <submittedName>
        <fullName evidence="6">Uncharacterized protein LOC117651781 isoform X1</fullName>
    </submittedName>
</protein>
<dbReference type="GeneID" id="117651781"/>
<evidence type="ECO:0000256" key="3">
    <source>
        <dbReference type="SAM" id="Coils"/>
    </source>
</evidence>
<feature type="region of interest" description="Disordered" evidence="4">
    <location>
        <begin position="594"/>
        <end position="787"/>
    </location>
</feature>
<dbReference type="KEGG" id="tpal:117651781"/>
<evidence type="ECO:0000256" key="2">
    <source>
        <dbReference type="ARBA" id="ARBA00023054"/>
    </source>
</evidence>
<comment type="similarity">
    <text evidence="1">Belongs to the CDR2 family.</text>
</comment>
<dbReference type="InParanoid" id="A0A6P9A6C1"/>
<dbReference type="OrthoDB" id="10059415at2759"/>
<dbReference type="AlphaFoldDB" id="A0A6P9A6C1"/>
<feature type="compositionally biased region" description="Polar residues" evidence="4">
    <location>
        <begin position="397"/>
        <end position="407"/>
    </location>
</feature>
<feature type="compositionally biased region" description="Polar residues" evidence="4">
    <location>
        <begin position="418"/>
        <end position="450"/>
    </location>
</feature>
<feature type="region of interest" description="Disordered" evidence="4">
    <location>
        <begin position="808"/>
        <end position="839"/>
    </location>
</feature>
<feature type="compositionally biased region" description="Polar residues" evidence="4">
    <location>
        <begin position="760"/>
        <end position="787"/>
    </location>
</feature>
<reference evidence="6" key="1">
    <citation type="submission" date="2025-08" db="UniProtKB">
        <authorList>
            <consortium name="RefSeq"/>
        </authorList>
    </citation>
    <scope>IDENTIFICATION</scope>
    <source>
        <tissue evidence="6">Total insect</tissue>
    </source>
</reference>
<dbReference type="CTD" id="136039910"/>
<feature type="compositionally biased region" description="Polar residues" evidence="4">
    <location>
        <begin position="713"/>
        <end position="723"/>
    </location>
</feature>
<evidence type="ECO:0000256" key="1">
    <source>
        <dbReference type="ARBA" id="ARBA00009019"/>
    </source>
</evidence>
<feature type="region of interest" description="Disordered" evidence="4">
    <location>
        <begin position="379"/>
        <end position="452"/>
    </location>
</feature>
<keyword evidence="2 3" id="KW-0175">Coiled coil</keyword>
<dbReference type="PANTHER" id="PTHR19232:SF7">
    <property type="entry name" value="CENTROCORTIN, ISOFORM A"/>
    <property type="match status" value="1"/>
</dbReference>
<evidence type="ECO:0000313" key="5">
    <source>
        <dbReference type="Proteomes" id="UP000515158"/>
    </source>
</evidence>
<dbReference type="FunCoup" id="A0A6P9A6C1">
    <property type="interactions" value="13"/>
</dbReference>
<evidence type="ECO:0000313" key="6">
    <source>
        <dbReference type="RefSeq" id="XP_034252011.1"/>
    </source>
</evidence>
<organism evidence="6">
    <name type="scientific">Thrips palmi</name>
    <name type="common">Melon thrips</name>
    <dbReference type="NCBI Taxonomy" id="161013"/>
    <lineage>
        <taxon>Eukaryota</taxon>
        <taxon>Metazoa</taxon>
        <taxon>Ecdysozoa</taxon>
        <taxon>Arthropoda</taxon>
        <taxon>Hexapoda</taxon>
        <taxon>Insecta</taxon>
        <taxon>Pterygota</taxon>
        <taxon>Neoptera</taxon>
        <taxon>Paraneoptera</taxon>
        <taxon>Thysanoptera</taxon>
        <taxon>Terebrantia</taxon>
        <taxon>Thripoidea</taxon>
        <taxon>Thripidae</taxon>
        <taxon>Thrips</taxon>
    </lineage>
</organism>
<feature type="coiled-coil region" evidence="3">
    <location>
        <begin position="57"/>
        <end position="250"/>
    </location>
</feature>
<sequence>MASLFNYGAYLSGAGDGLESAADDVVEENYTCSMCLNSYQKDLQLAAELGKTLLERNKELETTLRQHQNVIEDQTQEIEYLTKQTAALREVNDSRLRIYEQLEVSILDLERANQRLALDSAADKKHIKTLCVNIDSLEARCEELQKQNDELQKQLDRKSASPTSNTINNNKCDGFADAPNLEEAVDRLRGEVQELKAQRLRDQRRASKLEEQAQALMLENQVMEEQLSNLQQKDEDMKSLQEEISTLEEIRSGQLCGKCTQKMDTRSPFYESLQLLEQSSGGPAEHGDDEDVSVIDSFVSDSQRASVLLQLQERSSENPYRDLVQKYEALVQIQSHPAPSRRSSKPSLLPSHLGTSAVLPAVPAAALSLQEELQMSGDFNSFRNEDDESGNEDNEGTLVSQKANRSVRSAAAKKNAGPNKTFSTTPTDFSEAETSSSGFSDETSNKATQTESHRLPGSFLCTIVDGEDCRFSIYDNASPVDGRFRNTPEYRSLFREIFDILKKAAEAKDEGEKLPLLDDITLPIDPPRVPPVTPAKEELPLLKMLAQDGTQTSIISEEPSEICSEICSEIVADAEVERVTASIAEELSLIAPSTSAGERKAEAGPASSPASASASTSGSNADTEVGKSSDRAGVFEPEPKPASPAPKRDIMEYLAMGLGRKKGHSRKNSPHASPRKGIERIDPASLTVGGLNAKITPVRSGRQRRRDRYAESPSRNSESPNRQSDSPSRHSNHSRSPSGHRNSASANALAARCRREVDEFTSNQAGSSRSLAGSQPQSPWNFNPNSSASQEIARLKKLEMSYADVLRKRPTSHQMSSQAQTMVNKCTQVAPRKSYHHKK</sequence>
<feature type="compositionally biased region" description="Low complexity" evidence="4">
    <location>
        <begin position="603"/>
        <end position="621"/>
    </location>
</feature>
<feature type="compositionally biased region" description="Polar residues" evidence="4">
    <location>
        <begin position="812"/>
        <end position="827"/>
    </location>
</feature>
<evidence type="ECO:0000256" key="4">
    <source>
        <dbReference type="SAM" id="MobiDB-lite"/>
    </source>
</evidence>
<feature type="compositionally biased region" description="Low complexity" evidence="4">
    <location>
        <begin position="734"/>
        <end position="751"/>
    </location>
</feature>
<feature type="compositionally biased region" description="Acidic residues" evidence="4">
    <location>
        <begin position="385"/>
        <end position="395"/>
    </location>
</feature>
<proteinExistence type="inferred from homology"/>
<feature type="compositionally biased region" description="Basic residues" evidence="4">
    <location>
        <begin position="659"/>
        <end position="669"/>
    </location>
</feature>
<dbReference type="Proteomes" id="UP000515158">
    <property type="component" value="Unplaced"/>
</dbReference>
<accession>A0A6P9A6C1</accession>
<dbReference type="InterPro" id="IPR026079">
    <property type="entry name" value="CDR2"/>
</dbReference>
<name>A0A6P9A6C1_THRPL</name>
<keyword evidence="5" id="KW-1185">Reference proteome</keyword>